<dbReference type="PANTHER" id="PTHR42929">
    <property type="entry name" value="INNER MEMBRANE ABC TRANSPORTER PERMEASE PROTEIN YDCU-RELATED-RELATED"/>
    <property type="match status" value="1"/>
</dbReference>
<comment type="caution">
    <text evidence="10">The sequence shown here is derived from an EMBL/GenBank/DDBJ whole genome shotgun (WGS) entry which is preliminary data.</text>
</comment>
<evidence type="ECO:0000256" key="2">
    <source>
        <dbReference type="ARBA" id="ARBA00007069"/>
    </source>
</evidence>
<comment type="subcellular location">
    <subcellularLocation>
        <location evidence="1 8">Cell membrane</location>
        <topology evidence="1 8">Multi-pass membrane protein</topology>
    </subcellularLocation>
</comment>
<evidence type="ECO:0000313" key="11">
    <source>
        <dbReference type="Proteomes" id="UP000517547"/>
    </source>
</evidence>
<evidence type="ECO:0000256" key="6">
    <source>
        <dbReference type="ARBA" id="ARBA00022989"/>
    </source>
</evidence>
<dbReference type="GO" id="GO:0005886">
    <property type="term" value="C:plasma membrane"/>
    <property type="evidence" value="ECO:0007669"/>
    <property type="project" value="UniProtKB-SubCell"/>
</dbReference>
<dbReference type="CDD" id="cd06261">
    <property type="entry name" value="TM_PBP2"/>
    <property type="match status" value="1"/>
</dbReference>
<dbReference type="InterPro" id="IPR035906">
    <property type="entry name" value="MetI-like_sf"/>
</dbReference>
<proteinExistence type="inferred from homology"/>
<evidence type="ECO:0000256" key="4">
    <source>
        <dbReference type="ARBA" id="ARBA00022475"/>
    </source>
</evidence>
<dbReference type="GO" id="GO:0055085">
    <property type="term" value="P:transmembrane transport"/>
    <property type="evidence" value="ECO:0007669"/>
    <property type="project" value="InterPro"/>
</dbReference>
<dbReference type="InterPro" id="IPR000515">
    <property type="entry name" value="MetI-like"/>
</dbReference>
<reference evidence="10 11" key="1">
    <citation type="submission" date="2020-04" db="EMBL/GenBank/DDBJ databases">
        <title>Molecular characterization of pseudomonads from Agaricus bisporus reveal novel blotch 2 pathogens in Western Europe.</title>
        <authorList>
            <person name="Taparia T."/>
            <person name="Krijger M."/>
            <person name="Haynes E."/>
            <person name="Elpinstone J.G."/>
            <person name="Noble R."/>
            <person name="Van Der Wolf J."/>
        </authorList>
    </citation>
    <scope>NUCLEOTIDE SEQUENCE [LARGE SCALE GENOMIC DNA]</scope>
    <source>
        <strain evidence="10 11">IPO3738</strain>
    </source>
</reference>
<feature type="transmembrane region" description="Helical" evidence="8">
    <location>
        <begin position="174"/>
        <end position="200"/>
    </location>
</feature>
<feature type="transmembrane region" description="Helical" evidence="8">
    <location>
        <begin position="36"/>
        <end position="55"/>
    </location>
</feature>
<keyword evidence="6 8" id="KW-1133">Transmembrane helix</keyword>
<accession>A0A7Y8CGS3</accession>
<keyword evidence="5 8" id="KW-0812">Transmembrane</keyword>
<evidence type="ECO:0000256" key="5">
    <source>
        <dbReference type="ARBA" id="ARBA00022692"/>
    </source>
</evidence>
<evidence type="ECO:0000313" key="10">
    <source>
        <dbReference type="EMBL" id="NWC18269.1"/>
    </source>
</evidence>
<feature type="transmembrane region" description="Helical" evidence="8">
    <location>
        <begin position="91"/>
        <end position="113"/>
    </location>
</feature>
<dbReference type="EMBL" id="JACAQE010000013">
    <property type="protein sequence ID" value="NWC18269.1"/>
    <property type="molecule type" value="Genomic_DNA"/>
</dbReference>
<dbReference type="SUPFAM" id="SSF161098">
    <property type="entry name" value="MetI-like"/>
    <property type="match status" value="1"/>
</dbReference>
<protein>
    <submittedName>
        <fullName evidence="10">ABC transporter permease</fullName>
    </submittedName>
</protein>
<evidence type="ECO:0000256" key="3">
    <source>
        <dbReference type="ARBA" id="ARBA00022448"/>
    </source>
</evidence>
<evidence type="ECO:0000259" key="9">
    <source>
        <dbReference type="PROSITE" id="PS50928"/>
    </source>
</evidence>
<feature type="transmembrane region" description="Helical" evidence="8">
    <location>
        <begin position="119"/>
        <end position="137"/>
    </location>
</feature>
<evidence type="ECO:0000256" key="8">
    <source>
        <dbReference type="RuleBase" id="RU363032"/>
    </source>
</evidence>
<keyword evidence="4" id="KW-1003">Cell membrane</keyword>
<comment type="similarity">
    <text evidence="2">Belongs to the binding-protein-dependent transport system permease family. CysTW subfamily.</text>
</comment>
<organism evidence="10 11">
    <name type="scientific">Pseudomonas gingeri</name>
    <dbReference type="NCBI Taxonomy" id="117681"/>
    <lineage>
        <taxon>Bacteria</taxon>
        <taxon>Pseudomonadati</taxon>
        <taxon>Pseudomonadota</taxon>
        <taxon>Gammaproteobacteria</taxon>
        <taxon>Pseudomonadales</taxon>
        <taxon>Pseudomonadaceae</taxon>
        <taxon>Pseudomonas</taxon>
    </lineage>
</organism>
<gene>
    <name evidence="10" type="ORF">HX845_31760</name>
</gene>
<feature type="transmembrane region" description="Helical" evidence="8">
    <location>
        <begin position="277"/>
        <end position="298"/>
    </location>
</feature>
<dbReference type="Pfam" id="PF00528">
    <property type="entry name" value="BPD_transp_1"/>
    <property type="match status" value="1"/>
</dbReference>
<evidence type="ECO:0000256" key="1">
    <source>
        <dbReference type="ARBA" id="ARBA00004651"/>
    </source>
</evidence>
<keyword evidence="3 8" id="KW-0813">Transport</keyword>
<dbReference type="PROSITE" id="PS50928">
    <property type="entry name" value="ABC_TM1"/>
    <property type="match status" value="1"/>
</dbReference>
<keyword evidence="7 8" id="KW-0472">Membrane</keyword>
<name>A0A7Y8CGS3_9PSED</name>
<dbReference type="AlphaFoldDB" id="A0A7Y8CGS3"/>
<evidence type="ECO:0000256" key="7">
    <source>
        <dbReference type="ARBA" id="ARBA00023136"/>
    </source>
</evidence>
<sequence length="305" mass="32828">MSLSPDRPTVALPGAAGAVVVRRSRARLFDALLNLPGGLITFTLILFALGLLLFMSLRVNDGQILGTAFTLDNLKQALIDPLTRLVLLRSILLSAIVTFATVALAYPVAYFLAFHAGRWRHLLLFLVTLPFWTSYLLRVFAWKIVLAYNGVLNSGLLHLGLIDTPLNGMLNTPTAVVITLAHAYAAFAVLPLFISLNGLARNLLEAADDLGATPRQRFMRVVLPLSMPGVLSAALVVFVPTVGDYVTPALVGGPDSSMIGTLIQAQFGKANDWPAGAALAVISMLTIAVVVLLAQWIFTRWSTRT</sequence>
<dbReference type="Proteomes" id="UP000517547">
    <property type="component" value="Unassembled WGS sequence"/>
</dbReference>
<feature type="domain" description="ABC transmembrane type-1" evidence="9">
    <location>
        <begin position="87"/>
        <end position="294"/>
    </location>
</feature>
<dbReference type="Gene3D" id="1.10.3720.10">
    <property type="entry name" value="MetI-like"/>
    <property type="match status" value="1"/>
</dbReference>
<dbReference type="PANTHER" id="PTHR42929:SF1">
    <property type="entry name" value="INNER MEMBRANE ABC TRANSPORTER PERMEASE PROTEIN YDCU-RELATED"/>
    <property type="match status" value="1"/>
</dbReference>
<dbReference type="RefSeq" id="WP_017123874.1">
    <property type="nucleotide sequence ID" value="NZ_JACAQE010000013.1"/>
</dbReference>
<feature type="transmembrane region" description="Helical" evidence="8">
    <location>
        <begin position="221"/>
        <end position="242"/>
    </location>
</feature>